<keyword evidence="1" id="KW-0539">Nucleus</keyword>
<dbReference type="InterPro" id="IPR001138">
    <property type="entry name" value="Zn2Cys6_DnaBD"/>
</dbReference>
<dbReference type="GO" id="GO:0000981">
    <property type="term" value="F:DNA-binding transcription factor activity, RNA polymerase II-specific"/>
    <property type="evidence" value="ECO:0007669"/>
    <property type="project" value="InterPro"/>
</dbReference>
<dbReference type="OrthoDB" id="5303703at2759"/>
<dbReference type="InterPro" id="IPR036864">
    <property type="entry name" value="Zn2-C6_fun-type_DNA-bd_sf"/>
</dbReference>
<accession>A0A7C8M0L8</accession>
<gene>
    <name evidence="4" type="ORF">BDV95DRAFT_505462</name>
</gene>
<feature type="compositionally biased region" description="Acidic residues" evidence="2">
    <location>
        <begin position="1"/>
        <end position="11"/>
    </location>
</feature>
<dbReference type="PROSITE" id="PS50048">
    <property type="entry name" value="ZN2_CY6_FUNGAL_2"/>
    <property type="match status" value="1"/>
</dbReference>
<dbReference type="SUPFAM" id="SSF57701">
    <property type="entry name" value="Zn2/Cys6 DNA-binding domain"/>
    <property type="match status" value="1"/>
</dbReference>
<keyword evidence="5" id="KW-1185">Reference proteome</keyword>
<feature type="domain" description="Zn(2)-C6 fungal-type" evidence="3">
    <location>
        <begin position="301"/>
        <end position="335"/>
    </location>
</feature>
<feature type="region of interest" description="Disordered" evidence="2">
    <location>
        <begin position="1"/>
        <end position="92"/>
    </location>
</feature>
<dbReference type="AlphaFoldDB" id="A0A7C8M0L8"/>
<sequence>MNLDENENEEESCSRPLNHGSSRAGPSNQEGSSRAASSALSEHSSGDDPDDYKILADDQNPYELRTNIDRQVTSTWVDHDQSGDFDPEEEAKKEATRLRQAKAKKGKAKQPKAPKKRVAKLIVRFRFKAFGNLLNITEGCDNLWPVGWSDVDSQDEHEKPKNLLVYRQNTPDREPQVAIPDPNGEYDDLTGHPIARGCKSCRRFNQQCSTVEGGIVPCTQCTEDEIDCEPIKQAPMTGRCMRCKEIGAEHICSLETADGEGQDVCDDCYNDEADCVPSAPPGHQRIDLDQILYGPDRKWIACTACRQRGARCSLKNKQAKPPCKYCKKNGIGCTFYEITKPEDILKKRRKKKNKGGAEGGADGGAEGTVKMPGDGFFSAEDLADLECDEEEVVSREPTPSIEMTDAAGHFGVIKTIWTSFAHPIAFNISSDNKSACNFCEMPTFSMVGHFEKEVHVLKWYSGLGYTELAAGHRESHGPTAMCEECTFRRLQIIVCASHDMKAYDSRTTQDFDFAAEDLMLAPPRSALMQRQLQRWCSMCFSLATYKCSTTQESLSQPADVQEPAPLDGCGIHLCDNCEERFRLEFNSDSHEMARSLDKEPKARDTDDDLIVVRADVGFLATDGLLMRNMDVAGEHEDQEGF</sequence>
<dbReference type="GO" id="GO:0008270">
    <property type="term" value="F:zinc ion binding"/>
    <property type="evidence" value="ECO:0007669"/>
    <property type="project" value="InterPro"/>
</dbReference>
<reference evidence="4 5" key="1">
    <citation type="submission" date="2020-01" db="EMBL/GenBank/DDBJ databases">
        <authorList>
            <consortium name="DOE Joint Genome Institute"/>
            <person name="Haridas S."/>
            <person name="Albert R."/>
            <person name="Binder M."/>
            <person name="Bloem J."/>
            <person name="Labutti K."/>
            <person name="Salamov A."/>
            <person name="Andreopoulos B."/>
            <person name="Baker S.E."/>
            <person name="Barry K."/>
            <person name="Bills G."/>
            <person name="Bluhm B.H."/>
            <person name="Cannon C."/>
            <person name="Castanera R."/>
            <person name="Culley D.E."/>
            <person name="Daum C."/>
            <person name="Ezra D."/>
            <person name="Gonzalez J.B."/>
            <person name="Henrissat B."/>
            <person name="Kuo A."/>
            <person name="Liang C."/>
            <person name="Lipzen A."/>
            <person name="Lutzoni F."/>
            <person name="Magnuson J."/>
            <person name="Mondo S."/>
            <person name="Nolan M."/>
            <person name="Ohm R."/>
            <person name="Pangilinan J."/>
            <person name="Park H.-J.H."/>
            <person name="Ramirez L."/>
            <person name="Alfaro M."/>
            <person name="Sun H."/>
            <person name="Tritt A."/>
            <person name="Yoshinaga Y."/>
            <person name="Zwiers L.-H.L."/>
            <person name="Turgeon B.G."/>
            <person name="Goodwin S.B."/>
            <person name="Spatafora J.W."/>
            <person name="Crous P.W."/>
            <person name="Grigoriev I.V."/>
        </authorList>
    </citation>
    <scope>NUCLEOTIDE SEQUENCE [LARGE SCALE GENOMIC DNA]</scope>
    <source>
        <strain evidence="4 5">CBS 611.86</strain>
    </source>
</reference>
<dbReference type="Gene3D" id="4.10.240.10">
    <property type="entry name" value="Zn(2)-C6 fungal-type DNA-binding domain"/>
    <property type="match status" value="1"/>
</dbReference>
<evidence type="ECO:0000313" key="4">
    <source>
        <dbReference type="EMBL" id="KAF2866200.1"/>
    </source>
</evidence>
<organism evidence="4 5">
    <name type="scientific">Massariosphaeria phaeospora</name>
    <dbReference type="NCBI Taxonomy" id="100035"/>
    <lineage>
        <taxon>Eukaryota</taxon>
        <taxon>Fungi</taxon>
        <taxon>Dikarya</taxon>
        <taxon>Ascomycota</taxon>
        <taxon>Pezizomycotina</taxon>
        <taxon>Dothideomycetes</taxon>
        <taxon>Pleosporomycetidae</taxon>
        <taxon>Pleosporales</taxon>
        <taxon>Pleosporales incertae sedis</taxon>
        <taxon>Massariosphaeria</taxon>
    </lineage>
</organism>
<evidence type="ECO:0000256" key="1">
    <source>
        <dbReference type="ARBA" id="ARBA00023242"/>
    </source>
</evidence>
<dbReference type="EMBL" id="JAADJZ010000029">
    <property type="protein sequence ID" value="KAF2866200.1"/>
    <property type="molecule type" value="Genomic_DNA"/>
</dbReference>
<feature type="region of interest" description="Disordered" evidence="2">
    <location>
        <begin position="347"/>
        <end position="367"/>
    </location>
</feature>
<comment type="caution">
    <text evidence="4">The sequence shown here is derived from an EMBL/GenBank/DDBJ whole genome shotgun (WGS) entry which is preliminary data.</text>
</comment>
<evidence type="ECO:0000259" key="3">
    <source>
        <dbReference type="PROSITE" id="PS50048"/>
    </source>
</evidence>
<dbReference type="Proteomes" id="UP000481861">
    <property type="component" value="Unassembled WGS sequence"/>
</dbReference>
<evidence type="ECO:0000313" key="5">
    <source>
        <dbReference type="Proteomes" id="UP000481861"/>
    </source>
</evidence>
<protein>
    <recommendedName>
        <fullName evidence="3">Zn(2)-C6 fungal-type domain-containing protein</fullName>
    </recommendedName>
</protein>
<evidence type="ECO:0000256" key="2">
    <source>
        <dbReference type="SAM" id="MobiDB-lite"/>
    </source>
</evidence>
<dbReference type="CDD" id="cd00067">
    <property type="entry name" value="GAL4"/>
    <property type="match status" value="1"/>
</dbReference>
<proteinExistence type="predicted"/>
<dbReference type="SMART" id="SM00066">
    <property type="entry name" value="GAL4"/>
    <property type="match status" value="2"/>
</dbReference>
<feature type="compositionally biased region" description="Polar residues" evidence="2">
    <location>
        <begin position="19"/>
        <end position="43"/>
    </location>
</feature>
<feature type="compositionally biased region" description="Gly residues" evidence="2">
    <location>
        <begin position="356"/>
        <end position="366"/>
    </location>
</feature>
<name>A0A7C8M0L8_9PLEO</name>